<dbReference type="Gene3D" id="2.40.50.180">
    <property type="entry name" value="CheA-289, Domain 4"/>
    <property type="match status" value="1"/>
</dbReference>
<gene>
    <name evidence="2" type="ORF">SAMN06297280_0977</name>
</gene>
<name>A0A285IDL3_9GAMM</name>
<organism evidence="2 3">
    <name type="scientific">Arsukibacterium tuosuense</name>
    <dbReference type="NCBI Taxonomy" id="1323745"/>
    <lineage>
        <taxon>Bacteria</taxon>
        <taxon>Pseudomonadati</taxon>
        <taxon>Pseudomonadota</taxon>
        <taxon>Gammaproteobacteria</taxon>
        <taxon>Chromatiales</taxon>
        <taxon>Chromatiaceae</taxon>
        <taxon>Arsukibacterium</taxon>
    </lineage>
</organism>
<evidence type="ECO:0000313" key="2">
    <source>
        <dbReference type="EMBL" id="SNY45877.1"/>
    </source>
</evidence>
<dbReference type="Pfam" id="PF01584">
    <property type="entry name" value="CheW"/>
    <property type="match status" value="1"/>
</dbReference>
<protein>
    <submittedName>
        <fullName evidence="2">Purine-binding chemotaxis protein CheW</fullName>
    </submittedName>
</protein>
<dbReference type="InterPro" id="IPR039315">
    <property type="entry name" value="CheW"/>
</dbReference>
<dbReference type="PANTHER" id="PTHR22617">
    <property type="entry name" value="CHEMOTAXIS SENSOR HISTIDINE KINASE-RELATED"/>
    <property type="match status" value="1"/>
</dbReference>
<dbReference type="EMBL" id="OBEB01000001">
    <property type="protein sequence ID" value="SNY45877.1"/>
    <property type="molecule type" value="Genomic_DNA"/>
</dbReference>
<dbReference type="Gene3D" id="2.30.30.40">
    <property type="entry name" value="SH3 Domains"/>
    <property type="match status" value="1"/>
</dbReference>
<dbReference type="SMART" id="SM00260">
    <property type="entry name" value="CheW"/>
    <property type="match status" value="1"/>
</dbReference>
<dbReference type="GO" id="GO:0007165">
    <property type="term" value="P:signal transduction"/>
    <property type="evidence" value="ECO:0007669"/>
    <property type="project" value="InterPro"/>
</dbReference>
<evidence type="ECO:0000313" key="3">
    <source>
        <dbReference type="Proteomes" id="UP000219353"/>
    </source>
</evidence>
<evidence type="ECO:0000259" key="1">
    <source>
        <dbReference type="PROSITE" id="PS50851"/>
    </source>
</evidence>
<dbReference type="Proteomes" id="UP000219353">
    <property type="component" value="Unassembled WGS sequence"/>
</dbReference>
<reference evidence="3" key="1">
    <citation type="submission" date="2017-09" db="EMBL/GenBank/DDBJ databases">
        <authorList>
            <person name="Varghese N."/>
            <person name="Submissions S."/>
        </authorList>
    </citation>
    <scope>NUCLEOTIDE SEQUENCE [LARGE SCALE GENOMIC DNA]</scope>
    <source>
        <strain evidence="3">CGMCC 1.12461</strain>
    </source>
</reference>
<keyword evidence="3" id="KW-1185">Reference proteome</keyword>
<dbReference type="PROSITE" id="PS50851">
    <property type="entry name" value="CHEW"/>
    <property type="match status" value="1"/>
</dbReference>
<dbReference type="InterPro" id="IPR002545">
    <property type="entry name" value="CheW-lke_dom"/>
</dbReference>
<accession>A0A285IDL3</accession>
<dbReference type="PANTHER" id="PTHR22617:SF41">
    <property type="entry name" value="CHEMOTAXIS SIGNAL TRANSDUCTION SYSTEM ADAPTOR PROTEIN CHEW"/>
    <property type="match status" value="1"/>
</dbReference>
<dbReference type="InterPro" id="IPR036061">
    <property type="entry name" value="CheW-like_dom_sf"/>
</dbReference>
<dbReference type="SUPFAM" id="SSF50341">
    <property type="entry name" value="CheW-like"/>
    <property type="match status" value="1"/>
</dbReference>
<sequence length="178" mass="19780">MEKHQLAHHDVSNLQVLSFMLDNEWFGVEISGIQEVLEFRQVTKVPRTPDYMLGVINLRGKVIPVVDLGKHFDMPAKPPTLDTCIIIIHVDIDGESTPLGIMADEVKEVVDIAIKDISPPPRIGNRINSAFIYGMAKHDDAFLILLKLSRIFSADELSKVAVQVDEVPELATDNAEQG</sequence>
<dbReference type="RefSeq" id="WP_212682323.1">
    <property type="nucleotide sequence ID" value="NZ_OBEB01000001.1"/>
</dbReference>
<dbReference type="GO" id="GO:0005829">
    <property type="term" value="C:cytosol"/>
    <property type="evidence" value="ECO:0007669"/>
    <property type="project" value="TreeGrafter"/>
</dbReference>
<feature type="domain" description="CheW-like" evidence="1">
    <location>
        <begin position="13"/>
        <end position="157"/>
    </location>
</feature>
<dbReference type="AlphaFoldDB" id="A0A285IDL3"/>
<dbReference type="GO" id="GO:0006935">
    <property type="term" value="P:chemotaxis"/>
    <property type="evidence" value="ECO:0007669"/>
    <property type="project" value="InterPro"/>
</dbReference>
<proteinExistence type="predicted"/>